<comment type="caution">
    <text evidence="1">The sequence shown here is derived from an EMBL/GenBank/DDBJ whole genome shotgun (WGS) entry which is preliminary data.</text>
</comment>
<evidence type="ECO:0000313" key="2">
    <source>
        <dbReference type="Proteomes" id="UP000019141"/>
    </source>
</evidence>
<keyword evidence="2" id="KW-1185">Reference proteome</keyword>
<proteinExistence type="predicted"/>
<dbReference type="HOGENOM" id="CLU_313247_0_0_7"/>
<reference evidence="1 2" key="1">
    <citation type="journal article" date="2014" name="Nature">
        <title>An environmental bacterial taxon with a large and distinct metabolic repertoire.</title>
        <authorList>
            <person name="Wilson M.C."/>
            <person name="Mori T."/>
            <person name="Ruckert C."/>
            <person name="Uria A.R."/>
            <person name="Helf M.J."/>
            <person name="Takada K."/>
            <person name="Gernert C."/>
            <person name="Steffens U.A."/>
            <person name="Heycke N."/>
            <person name="Schmitt S."/>
            <person name="Rinke C."/>
            <person name="Helfrich E.J."/>
            <person name="Brachmann A.O."/>
            <person name="Gurgui C."/>
            <person name="Wakimoto T."/>
            <person name="Kracht M."/>
            <person name="Crusemann M."/>
            <person name="Hentschel U."/>
            <person name="Abe I."/>
            <person name="Matsunaga S."/>
            <person name="Kalinowski J."/>
            <person name="Takeyama H."/>
            <person name="Piel J."/>
        </authorList>
    </citation>
    <scope>NUCLEOTIDE SEQUENCE [LARGE SCALE GENOMIC DNA]</scope>
    <source>
        <strain evidence="2">TSY1</strain>
    </source>
</reference>
<dbReference type="Proteomes" id="UP000019141">
    <property type="component" value="Unassembled WGS sequence"/>
</dbReference>
<organism evidence="1 2">
    <name type="scientific">Entotheonella factor</name>
    <dbReference type="NCBI Taxonomy" id="1429438"/>
    <lineage>
        <taxon>Bacteria</taxon>
        <taxon>Pseudomonadati</taxon>
        <taxon>Nitrospinota/Tectimicrobiota group</taxon>
        <taxon>Candidatus Tectimicrobiota</taxon>
        <taxon>Candidatus Entotheonellia</taxon>
        <taxon>Candidatus Entotheonellales</taxon>
        <taxon>Candidatus Entotheonellaceae</taxon>
        <taxon>Candidatus Entotheonella</taxon>
    </lineage>
</organism>
<name>W4LAU5_ENTF1</name>
<gene>
    <name evidence="1" type="ORF">ETSY1_34915</name>
</gene>
<evidence type="ECO:0000313" key="1">
    <source>
        <dbReference type="EMBL" id="ETW94436.1"/>
    </source>
</evidence>
<accession>W4LAU5</accession>
<dbReference type="EMBL" id="AZHW01001069">
    <property type="protein sequence ID" value="ETW94436.1"/>
    <property type="molecule type" value="Genomic_DNA"/>
</dbReference>
<dbReference type="AlphaFoldDB" id="W4LAU5"/>
<protein>
    <submittedName>
        <fullName evidence="1">Uncharacterized protein</fullName>
    </submittedName>
</protein>
<dbReference type="Gene3D" id="1.20.120.20">
    <property type="entry name" value="Apolipoprotein"/>
    <property type="match status" value="1"/>
</dbReference>
<sequence>MTGEELSAELTKQIQADTLTLPANALKSAALEELIDTFLTGSLTVDGAELQVHGNTVSITGTLPLLSTNWQVSGSFVAGSSSLSFTMTASPPSQTTIDLTQVLDQYLPSAKGLPLPSLTVGELTLKAGPDKSAAFTADLAGQWEIPVGVAKLDISTPNLVLSKGDSGVTGTIGGTMTVAGVSLDASWELPKDFELSAGPLDIDFTKLLSDLAGAILPLPSGFPTLALTDAQVDISEADGDYTFDLQGQAGSYGNLDVEVLSGPKAAVAFALPAGWSLSNLNGLSAFSTLDFNRAGLVLASFTDDDFTFPETGIADNLEGIEEGAEFFASITLSGGALGVVGKIFQADTAYVRGVIATDPSKTELTASESGDLEIVPGVALSDVSLILKAAEPPSVTLQASSVITIQGDALTFSEDTTISPDDVSIALALGSPWRNPFGIGGLTIETVILSIEVEPAFAVGIYGDIDFGKGVEVKVGAQFVDGETPDFLEAELDGTVTLTDVIETFTSIKPPSALSSVSISNFKIYVVANPLGVTIGTLTFPPGFSFHGTIDFFGFTVTASVDVSETRLSASGTMSKLDLGGIFVLSDASGAHGPDFSIDTSPEAGAPVLAISAKAVFMGLSESVSGEVTDDGFFFELKESLHAALSSTNSVTASYQLGATFAQGTHLTASGSVRFKLHVDIESIELPGTSISLGTVHLHTTFKGDVSVDLKANRFRLKVTAELTWGSDTLTMPTLNIHVSFSSLDQLPGKIWQHIESEAWQIFGSILDDADKMLEQAGQELITLGDDLGQAFKDFYQKSDQEAAQLLHDVSWAADQVTPVLVNGWKLTSQQAAVVLKGADYTADQVADALTSTYNLSATAVAEALKGAEYTADQVSEGLQSAFTTIGSTTADALAGVESGVNTVVNTTGRVVKDTGNAITHTTKTIGHALGSIFG</sequence>